<keyword evidence="3" id="KW-1185">Reference proteome</keyword>
<dbReference type="EMBL" id="JADGJD010001876">
    <property type="protein sequence ID" value="KAJ3037024.1"/>
    <property type="molecule type" value="Genomic_DNA"/>
</dbReference>
<dbReference type="Proteomes" id="UP001212841">
    <property type="component" value="Unassembled WGS sequence"/>
</dbReference>
<name>A0AAD5S4M8_9FUNG</name>
<evidence type="ECO:0000256" key="1">
    <source>
        <dbReference type="SAM" id="MobiDB-lite"/>
    </source>
</evidence>
<dbReference type="AlphaFoldDB" id="A0AAD5S4M8"/>
<gene>
    <name evidence="2" type="ORF">HK097_003640</name>
</gene>
<accession>A0AAD5S4M8</accession>
<evidence type="ECO:0000313" key="2">
    <source>
        <dbReference type="EMBL" id="KAJ3037024.1"/>
    </source>
</evidence>
<sequence>MKVMEEEDTYIARRAEDLDHWALIRDVKEEGEVDDFEASEEEDEDEERNLGNGGLEEDNTKNESSSDEGNRESRKRKLAELDNDVTTEDAEVLKVHLPISTRSRVPSRPFLHISKRLVCYFTPDLLREVRAVRPVFELRCFNFNHKIVGAAGVGEHQVPCA</sequence>
<comment type="caution">
    <text evidence="2">The sequence shown here is derived from an EMBL/GenBank/DDBJ whole genome shotgun (WGS) entry which is preliminary data.</text>
</comment>
<feature type="compositionally biased region" description="Acidic residues" evidence="1">
    <location>
        <begin position="32"/>
        <end position="47"/>
    </location>
</feature>
<reference evidence="2" key="1">
    <citation type="submission" date="2020-05" db="EMBL/GenBank/DDBJ databases">
        <title>Phylogenomic resolution of chytrid fungi.</title>
        <authorList>
            <person name="Stajich J.E."/>
            <person name="Amses K."/>
            <person name="Simmons R."/>
            <person name="Seto K."/>
            <person name="Myers J."/>
            <person name="Bonds A."/>
            <person name="Quandt C.A."/>
            <person name="Barry K."/>
            <person name="Liu P."/>
            <person name="Grigoriev I."/>
            <person name="Longcore J.E."/>
            <person name="James T.Y."/>
        </authorList>
    </citation>
    <scope>NUCLEOTIDE SEQUENCE</scope>
    <source>
        <strain evidence="2">JEL0318</strain>
    </source>
</reference>
<protein>
    <submittedName>
        <fullName evidence="2">Uncharacterized protein</fullName>
    </submittedName>
</protein>
<organism evidence="2 3">
    <name type="scientific">Rhizophlyctis rosea</name>
    <dbReference type="NCBI Taxonomy" id="64517"/>
    <lineage>
        <taxon>Eukaryota</taxon>
        <taxon>Fungi</taxon>
        <taxon>Fungi incertae sedis</taxon>
        <taxon>Chytridiomycota</taxon>
        <taxon>Chytridiomycota incertae sedis</taxon>
        <taxon>Chytridiomycetes</taxon>
        <taxon>Rhizophlyctidales</taxon>
        <taxon>Rhizophlyctidaceae</taxon>
        <taxon>Rhizophlyctis</taxon>
    </lineage>
</organism>
<feature type="region of interest" description="Disordered" evidence="1">
    <location>
        <begin position="32"/>
        <end position="82"/>
    </location>
</feature>
<evidence type="ECO:0000313" key="3">
    <source>
        <dbReference type="Proteomes" id="UP001212841"/>
    </source>
</evidence>
<proteinExistence type="predicted"/>